<dbReference type="AlphaFoldDB" id="F9D6H6"/>
<evidence type="ECO:0000313" key="2">
    <source>
        <dbReference type="Proteomes" id="UP000007820"/>
    </source>
</evidence>
<reference evidence="1 2" key="1">
    <citation type="submission" date="2011-04" db="EMBL/GenBank/DDBJ databases">
        <authorList>
            <person name="Muzny D."/>
            <person name="Qin X."/>
            <person name="Deng J."/>
            <person name="Jiang H."/>
            <person name="Liu Y."/>
            <person name="Qu J."/>
            <person name="Song X.-Z."/>
            <person name="Zhang L."/>
            <person name="Thornton R."/>
            <person name="Coyle M."/>
            <person name="Francisco L."/>
            <person name="Jackson L."/>
            <person name="Javaid M."/>
            <person name="Korchina V."/>
            <person name="Kovar C."/>
            <person name="Mata R."/>
            <person name="Mathew T."/>
            <person name="Ngo R."/>
            <person name="Nguyen L."/>
            <person name="Nguyen N."/>
            <person name="Okwuonu G."/>
            <person name="Ongeri F."/>
            <person name="Pham C."/>
            <person name="Simmons D."/>
            <person name="Wilczek-Boney K."/>
            <person name="Hale W."/>
            <person name="Jakkamsetti A."/>
            <person name="Pham P."/>
            <person name="Ruth R."/>
            <person name="San Lucas F."/>
            <person name="Warren J."/>
            <person name="Zhang J."/>
            <person name="Zhao Z."/>
            <person name="Zhou C."/>
            <person name="Zhu D."/>
            <person name="Lee S."/>
            <person name="Bess C."/>
            <person name="Blankenburg K."/>
            <person name="Forbes L."/>
            <person name="Fu Q."/>
            <person name="Gubbala S."/>
            <person name="Hirani K."/>
            <person name="Jayaseelan J.C."/>
            <person name="Lara F."/>
            <person name="Munidasa M."/>
            <person name="Palculict T."/>
            <person name="Patil S."/>
            <person name="Pu L.-L."/>
            <person name="Saada N."/>
            <person name="Tang L."/>
            <person name="Weissenberger G."/>
            <person name="Zhu Y."/>
            <person name="Hemphill L."/>
            <person name="Shang Y."/>
            <person name="Youmans B."/>
            <person name="Ayvaz T."/>
            <person name="Ross M."/>
            <person name="Santibanez J."/>
            <person name="Aqrawi P."/>
            <person name="Gross S."/>
            <person name="Joshi V."/>
            <person name="Fowler G."/>
            <person name="Nazareth L."/>
            <person name="Reid J."/>
            <person name="Worley K."/>
            <person name="Petrosino J."/>
            <person name="Highlander S."/>
            <person name="Gibbs R."/>
        </authorList>
    </citation>
    <scope>NUCLEOTIDE SEQUENCE [LARGE SCALE GENOMIC DNA]</scope>
    <source>
        <strain evidence="1 2">DSM 3688</strain>
    </source>
</reference>
<comment type="caution">
    <text evidence="1">The sequence shown here is derived from an EMBL/GenBank/DDBJ whole genome shotgun (WGS) entry which is preliminary data.</text>
</comment>
<dbReference type="EMBL" id="AFPW01000046">
    <property type="protein sequence ID" value="EGQ12236.1"/>
    <property type="molecule type" value="Genomic_DNA"/>
</dbReference>
<organism evidence="1 2">
    <name type="scientific">Prevotella dentalis (strain ATCC 49559 / DSM 3688 / JCM 13448 / NCTC 12043 / ES 2772)</name>
    <name type="common">Mitsuokella dentalis</name>
    <dbReference type="NCBI Taxonomy" id="908937"/>
    <lineage>
        <taxon>Bacteria</taxon>
        <taxon>Pseudomonadati</taxon>
        <taxon>Bacteroidota</taxon>
        <taxon>Bacteroidia</taxon>
        <taxon>Bacteroidales</taxon>
        <taxon>Prevotellaceae</taxon>
        <taxon>Prevotella</taxon>
    </lineage>
</organism>
<proteinExistence type="predicted"/>
<accession>F9D6H6</accession>
<sequence>MLRMDRYKKISIQLYNPIELQNCIAEENLSIYENILKHNIEMGTQSNANTITIEQVALRKRINPMGLSRSMVKGLVDAVKLNIVDCGHRQNVQTLRVEGYTSDSEDPNRCKPIDIIADSFDEYFKITDIQVHRDVQQIERKEGIENLYDKLLPEIRQLIGY</sequence>
<evidence type="ECO:0000313" key="1">
    <source>
        <dbReference type="EMBL" id="EGQ12236.1"/>
    </source>
</evidence>
<name>F9D6H6_PREDD</name>
<gene>
    <name evidence="1" type="ORF">HMPREF9136_2454</name>
</gene>
<protein>
    <submittedName>
        <fullName evidence="1">Uncharacterized protein</fullName>
    </submittedName>
</protein>
<dbReference type="Proteomes" id="UP000007820">
    <property type="component" value="Unassembled WGS sequence"/>
</dbReference>
<dbReference type="STRING" id="908937.Prede_2366"/>